<dbReference type="Proteomes" id="UP001626536">
    <property type="component" value="Chromosome"/>
</dbReference>
<sequence>MMAHKLMQAARKAAVLVAVGTAYVVCGAAYAGDCNDDIGNLTKKRQAVIDQLNHLAKGAKNQLDPIAACPKLRALVAAEHDLVAYLTKNKDWCAVPDEALQNISASSEKSSGVANQACKVAEQMKKAQQQQATGGLNAPQGQKLPTGPL</sequence>
<keyword evidence="2" id="KW-0732">Signal</keyword>
<feature type="chain" id="PRO_5045937941" evidence="2">
    <location>
        <begin position="32"/>
        <end position="149"/>
    </location>
</feature>
<feature type="signal peptide" evidence="2">
    <location>
        <begin position="1"/>
        <end position="31"/>
    </location>
</feature>
<evidence type="ECO:0000313" key="4">
    <source>
        <dbReference type="Proteomes" id="UP001626536"/>
    </source>
</evidence>
<protein>
    <submittedName>
        <fullName evidence="3">Uncharacterized protein</fullName>
    </submittedName>
</protein>
<name>A0ABZ0HLE1_9HYPH</name>
<dbReference type="RefSeq" id="WP_407337541.1">
    <property type="nucleotide sequence ID" value="NZ_CP136862.1"/>
</dbReference>
<reference evidence="3 4" key="1">
    <citation type="submission" date="2023-10" db="EMBL/GenBank/DDBJ databases">
        <title>Novel methanotroph of the genus Methylocapsa from a subarctic wetland.</title>
        <authorList>
            <person name="Belova S.E."/>
            <person name="Oshkin I.Y."/>
            <person name="Miroshnikov K."/>
            <person name="Dedysh S.N."/>
        </authorList>
    </citation>
    <scope>NUCLEOTIDE SEQUENCE [LARGE SCALE GENOMIC DNA]</scope>
    <source>
        <strain evidence="3 4">RX1</strain>
    </source>
</reference>
<keyword evidence="4" id="KW-1185">Reference proteome</keyword>
<proteinExistence type="predicted"/>
<feature type="region of interest" description="Disordered" evidence="1">
    <location>
        <begin position="128"/>
        <end position="149"/>
    </location>
</feature>
<dbReference type="EMBL" id="CP136862">
    <property type="protein sequence ID" value="WOJ88104.1"/>
    <property type="molecule type" value="Genomic_DNA"/>
</dbReference>
<gene>
    <name evidence="3" type="ORF">RZS28_09565</name>
</gene>
<accession>A0ABZ0HLE1</accession>
<evidence type="ECO:0000256" key="2">
    <source>
        <dbReference type="SAM" id="SignalP"/>
    </source>
</evidence>
<evidence type="ECO:0000313" key="3">
    <source>
        <dbReference type="EMBL" id="WOJ88104.1"/>
    </source>
</evidence>
<organism evidence="3 4">
    <name type="scientific">Methylocapsa polymorpha</name>
    <dbReference type="NCBI Taxonomy" id="3080828"/>
    <lineage>
        <taxon>Bacteria</taxon>
        <taxon>Pseudomonadati</taxon>
        <taxon>Pseudomonadota</taxon>
        <taxon>Alphaproteobacteria</taxon>
        <taxon>Hyphomicrobiales</taxon>
        <taxon>Beijerinckiaceae</taxon>
        <taxon>Methylocapsa</taxon>
    </lineage>
</organism>
<evidence type="ECO:0000256" key="1">
    <source>
        <dbReference type="SAM" id="MobiDB-lite"/>
    </source>
</evidence>